<dbReference type="RefSeq" id="WP_380620175.1">
    <property type="nucleotide sequence ID" value="NZ_JBHSDK010000013.1"/>
</dbReference>
<sequence length="260" mass="27200">MNEKQHSDTTKIAVVTGGSRGIGRSIALRLGHNGCTVAVHFGQNKDAAEDVVAEIEADGGRAFAFGADLADPEVETGFWRSFDIAAAEKGLDAERVDILVNNAGVTLRGAIEEMGREDFLTQQAVNTNAPYFIVKRALPRMGEGGRIVNISSGVTRIAFPEIIGYALTKGAIDAFTLTLAKHVGPRGITVNAVAPGVIDTDINASWLRDNQEAQEGVAAGTALGRVGQADDVAGIVAFLASDDARWITGQVVDATGGTQL</sequence>
<keyword evidence="2" id="KW-0560">Oxidoreductase</keyword>
<dbReference type="PANTHER" id="PTHR43639">
    <property type="entry name" value="OXIDOREDUCTASE, SHORT-CHAIN DEHYDROGENASE/REDUCTASE FAMILY (AFU_ORTHOLOGUE AFUA_5G02870)"/>
    <property type="match status" value="1"/>
</dbReference>
<comment type="caution">
    <text evidence="3">The sequence shown here is derived from an EMBL/GenBank/DDBJ whole genome shotgun (WGS) entry which is preliminary data.</text>
</comment>
<dbReference type="InterPro" id="IPR036291">
    <property type="entry name" value="NAD(P)-bd_dom_sf"/>
</dbReference>
<accession>A0ABV8TY48</accession>
<evidence type="ECO:0000256" key="1">
    <source>
        <dbReference type="ARBA" id="ARBA00006484"/>
    </source>
</evidence>
<dbReference type="SUPFAM" id="SSF51735">
    <property type="entry name" value="NAD(P)-binding Rossmann-fold domains"/>
    <property type="match status" value="1"/>
</dbReference>
<dbReference type="InterPro" id="IPR002347">
    <property type="entry name" value="SDR_fam"/>
</dbReference>
<dbReference type="EMBL" id="JBHSDK010000013">
    <property type="protein sequence ID" value="MFC4335402.1"/>
    <property type="molecule type" value="Genomic_DNA"/>
</dbReference>
<dbReference type="Proteomes" id="UP001595823">
    <property type="component" value="Unassembled WGS sequence"/>
</dbReference>
<name>A0ABV8TY48_9ACTN</name>
<keyword evidence="4" id="KW-1185">Reference proteome</keyword>
<dbReference type="PANTHER" id="PTHR43639:SF1">
    <property type="entry name" value="SHORT-CHAIN DEHYDROGENASE_REDUCTASE FAMILY PROTEIN"/>
    <property type="match status" value="1"/>
</dbReference>
<dbReference type="PRINTS" id="PR00080">
    <property type="entry name" value="SDRFAMILY"/>
</dbReference>
<evidence type="ECO:0000313" key="3">
    <source>
        <dbReference type="EMBL" id="MFC4335402.1"/>
    </source>
</evidence>
<dbReference type="Gene3D" id="3.40.50.720">
    <property type="entry name" value="NAD(P)-binding Rossmann-like Domain"/>
    <property type="match status" value="1"/>
</dbReference>
<dbReference type="Pfam" id="PF13561">
    <property type="entry name" value="adh_short_C2"/>
    <property type="match status" value="1"/>
</dbReference>
<gene>
    <name evidence="3" type="ORF">ACFPET_09350</name>
</gene>
<protein>
    <submittedName>
        <fullName evidence="3">SDR family oxidoreductase</fullName>
    </submittedName>
</protein>
<organism evidence="3 4">
    <name type="scientific">Salininema proteolyticum</name>
    <dbReference type="NCBI Taxonomy" id="1607685"/>
    <lineage>
        <taxon>Bacteria</taxon>
        <taxon>Bacillati</taxon>
        <taxon>Actinomycetota</taxon>
        <taxon>Actinomycetes</taxon>
        <taxon>Glycomycetales</taxon>
        <taxon>Glycomycetaceae</taxon>
        <taxon>Salininema</taxon>
    </lineage>
</organism>
<reference evidence="4" key="1">
    <citation type="journal article" date="2019" name="Int. J. Syst. Evol. Microbiol.">
        <title>The Global Catalogue of Microorganisms (GCM) 10K type strain sequencing project: providing services to taxonomists for standard genome sequencing and annotation.</title>
        <authorList>
            <consortium name="The Broad Institute Genomics Platform"/>
            <consortium name="The Broad Institute Genome Sequencing Center for Infectious Disease"/>
            <person name="Wu L."/>
            <person name="Ma J."/>
        </authorList>
    </citation>
    <scope>NUCLEOTIDE SEQUENCE [LARGE SCALE GENOMIC DNA]</scope>
    <source>
        <strain evidence="4">IBRC-M 10908</strain>
    </source>
</reference>
<evidence type="ECO:0000313" key="4">
    <source>
        <dbReference type="Proteomes" id="UP001595823"/>
    </source>
</evidence>
<dbReference type="PRINTS" id="PR00081">
    <property type="entry name" value="GDHRDH"/>
</dbReference>
<comment type="similarity">
    <text evidence="1">Belongs to the short-chain dehydrogenases/reductases (SDR) family.</text>
</comment>
<proteinExistence type="inferred from homology"/>
<evidence type="ECO:0000256" key="2">
    <source>
        <dbReference type="ARBA" id="ARBA00023002"/>
    </source>
</evidence>